<protein>
    <submittedName>
        <fullName evidence="8">Protein NDR1-like</fullName>
    </submittedName>
</protein>
<keyword evidence="7" id="KW-1185">Reference proteome</keyword>
<organism evidence="7 8">
    <name type="scientific">Rhodamnia argentea</name>
    <dbReference type="NCBI Taxonomy" id="178133"/>
    <lineage>
        <taxon>Eukaryota</taxon>
        <taxon>Viridiplantae</taxon>
        <taxon>Streptophyta</taxon>
        <taxon>Embryophyta</taxon>
        <taxon>Tracheophyta</taxon>
        <taxon>Spermatophyta</taxon>
        <taxon>Magnoliopsida</taxon>
        <taxon>eudicotyledons</taxon>
        <taxon>Gunneridae</taxon>
        <taxon>Pentapetalae</taxon>
        <taxon>rosids</taxon>
        <taxon>malvids</taxon>
        <taxon>Myrtales</taxon>
        <taxon>Myrtaceae</taxon>
        <taxon>Myrtoideae</taxon>
        <taxon>Myrteae</taxon>
        <taxon>Australasian group</taxon>
        <taxon>Rhodamnia</taxon>
    </lineage>
</organism>
<dbReference type="GO" id="GO:0005886">
    <property type="term" value="C:plasma membrane"/>
    <property type="evidence" value="ECO:0007669"/>
    <property type="project" value="TreeGrafter"/>
</dbReference>
<dbReference type="OrthoDB" id="1934762at2759"/>
<evidence type="ECO:0000313" key="8">
    <source>
        <dbReference type="RefSeq" id="XP_030533377.1"/>
    </source>
</evidence>
<dbReference type="AlphaFoldDB" id="A0A8B8PFV4"/>
<evidence type="ECO:0000256" key="5">
    <source>
        <dbReference type="SAM" id="Phobius"/>
    </source>
</evidence>
<dbReference type="KEGG" id="rarg:115742953"/>
<reference evidence="8" key="1">
    <citation type="submission" date="2025-08" db="UniProtKB">
        <authorList>
            <consortium name="RefSeq"/>
        </authorList>
    </citation>
    <scope>IDENTIFICATION</scope>
    <source>
        <tissue evidence="8">Leaf</tissue>
    </source>
</reference>
<proteinExistence type="predicted"/>
<dbReference type="PANTHER" id="PTHR31415:SF89">
    <property type="entry name" value="PROTEIN NDR1-LIKE"/>
    <property type="match status" value="1"/>
</dbReference>
<dbReference type="InterPro" id="IPR044839">
    <property type="entry name" value="NDR1-like"/>
</dbReference>
<evidence type="ECO:0000256" key="3">
    <source>
        <dbReference type="ARBA" id="ARBA00022989"/>
    </source>
</evidence>
<sequence>MAWPFSDLTEEICTSDARSFYVWLLQIFSLLAIIAFCIWLSLRPSNPSFAVVDLSVPNSNNIQNGSTLLTYELEIQNQNKDSGVYYDDILMTFFFEQDAVADDVISSFYQGKDKTLRVRRDVRAKDMRVWSGVARAMANATAKLKVSLATRVRYKTWGKKSKHHGMSLEGVVPVGPDGKISGKKKKKKIKLHHVSGKRKAFKKHKFKV</sequence>
<dbReference type="Pfam" id="PF03168">
    <property type="entry name" value="LEA_2"/>
    <property type="match status" value="1"/>
</dbReference>
<gene>
    <name evidence="8" type="primary">LOC115742953</name>
</gene>
<comment type="subcellular location">
    <subcellularLocation>
        <location evidence="1">Membrane</location>
        <topology evidence="1">Single-pass membrane protein</topology>
    </subcellularLocation>
</comment>
<dbReference type="GeneID" id="115742953"/>
<keyword evidence="3 5" id="KW-1133">Transmembrane helix</keyword>
<evidence type="ECO:0000256" key="1">
    <source>
        <dbReference type="ARBA" id="ARBA00004167"/>
    </source>
</evidence>
<evidence type="ECO:0000256" key="2">
    <source>
        <dbReference type="ARBA" id="ARBA00022692"/>
    </source>
</evidence>
<name>A0A8B8PFV4_9MYRT</name>
<accession>A0A8B8PFV4</accession>
<dbReference type="InterPro" id="IPR004864">
    <property type="entry name" value="LEA_2"/>
</dbReference>
<dbReference type="Proteomes" id="UP000827889">
    <property type="component" value="Chromosome 9"/>
</dbReference>
<keyword evidence="2 5" id="KW-0812">Transmembrane</keyword>
<evidence type="ECO:0000313" key="7">
    <source>
        <dbReference type="Proteomes" id="UP000827889"/>
    </source>
</evidence>
<feature type="transmembrane region" description="Helical" evidence="5">
    <location>
        <begin position="20"/>
        <end position="42"/>
    </location>
</feature>
<dbReference type="RefSeq" id="XP_030533377.1">
    <property type="nucleotide sequence ID" value="XM_030677517.2"/>
</dbReference>
<dbReference type="GO" id="GO:0009506">
    <property type="term" value="C:plasmodesma"/>
    <property type="evidence" value="ECO:0007669"/>
    <property type="project" value="TreeGrafter"/>
</dbReference>
<dbReference type="GO" id="GO:0098542">
    <property type="term" value="P:defense response to other organism"/>
    <property type="evidence" value="ECO:0007669"/>
    <property type="project" value="InterPro"/>
</dbReference>
<evidence type="ECO:0000259" key="6">
    <source>
        <dbReference type="Pfam" id="PF03168"/>
    </source>
</evidence>
<dbReference type="PANTHER" id="PTHR31415">
    <property type="entry name" value="OS05G0367900 PROTEIN"/>
    <property type="match status" value="1"/>
</dbReference>
<keyword evidence="4 5" id="KW-0472">Membrane</keyword>
<feature type="domain" description="Late embryogenesis abundant protein LEA-2 subgroup" evidence="6">
    <location>
        <begin position="73"/>
        <end position="170"/>
    </location>
</feature>
<evidence type="ECO:0000256" key="4">
    <source>
        <dbReference type="ARBA" id="ARBA00023136"/>
    </source>
</evidence>